<evidence type="ECO:0000313" key="3">
    <source>
        <dbReference type="Proteomes" id="UP000316270"/>
    </source>
</evidence>
<dbReference type="OrthoDB" id="10471441at2759"/>
<sequence>MLSPPRTPTTGRRQTRSATSALAKRDLPISPTISPRSARYSKRTLFFETQEARKKPKLERKPRTTFFTLPTEIRQQILFLSFEGVSYYIHTSARCVFHNDGGWGPGLIGWGCMWAWSRTLKYDVDERLVQDANYVVDKITERKATAWVSKLPFRTAEE</sequence>
<keyword evidence="3" id="KW-1185">Reference proteome</keyword>
<evidence type="ECO:0000256" key="1">
    <source>
        <dbReference type="SAM" id="MobiDB-lite"/>
    </source>
</evidence>
<gene>
    <name evidence="2" type="ORF">FKW77_010153</name>
</gene>
<organism evidence="2 3">
    <name type="scientific">Venturia effusa</name>
    <dbReference type="NCBI Taxonomy" id="50376"/>
    <lineage>
        <taxon>Eukaryota</taxon>
        <taxon>Fungi</taxon>
        <taxon>Dikarya</taxon>
        <taxon>Ascomycota</taxon>
        <taxon>Pezizomycotina</taxon>
        <taxon>Dothideomycetes</taxon>
        <taxon>Pleosporomycetidae</taxon>
        <taxon>Venturiales</taxon>
        <taxon>Venturiaceae</taxon>
        <taxon>Venturia</taxon>
    </lineage>
</organism>
<evidence type="ECO:0000313" key="2">
    <source>
        <dbReference type="EMBL" id="QDS71881.1"/>
    </source>
</evidence>
<protein>
    <submittedName>
        <fullName evidence="2">Uncharacterized protein</fullName>
    </submittedName>
</protein>
<dbReference type="AlphaFoldDB" id="A0A517L8D0"/>
<proteinExistence type="predicted"/>
<name>A0A517L8D0_9PEZI</name>
<reference evidence="2 3" key="1">
    <citation type="submission" date="2019-07" db="EMBL/GenBank/DDBJ databases">
        <title>Finished genome of Venturia effusa.</title>
        <authorList>
            <person name="Young C.A."/>
            <person name="Cox M.P."/>
            <person name="Ganley A.R.D."/>
            <person name="David W.J."/>
        </authorList>
    </citation>
    <scope>NUCLEOTIDE SEQUENCE [LARGE SCALE GENOMIC DNA]</scope>
    <source>
        <strain evidence="3">albino</strain>
    </source>
</reference>
<dbReference type="Proteomes" id="UP000316270">
    <property type="component" value="Chromosome 6"/>
</dbReference>
<feature type="region of interest" description="Disordered" evidence="1">
    <location>
        <begin position="1"/>
        <end position="35"/>
    </location>
</feature>
<accession>A0A517L8D0</accession>
<dbReference type="EMBL" id="CP042190">
    <property type="protein sequence ID" value="QDS71881.1"/>
    <property type="molecule type" value="Genomic_DNA"/>
</dbReference>